<dbReference type="InterPro" id="IPR017507">
    <property type="entry name" value="Tscrpt_reg_HipB-like"/>
</dbReference>
<dbReference type="OrthoDB" id="9156632at2"/>
<name>A0A1I7H9Y8_9GAMM</name>
<evidence type="ECO:0000259" key="1">
    <source>
        <dbReference type="PROSITE" id="PS50943"/>
    </source>
</evidence>
<feature type="domain" description="HTH cro/C1-type" evidence="1">
    <location>
        <begin position="31"/>
        <end position="85"/>
    </location>
</feature>
<dbReference type="CDD" id="cd00093">
    <property type="entry name" value="HTH_XRE"/>
    <property type="match status" value="1"/>
</dbReference>
<dbReference type="RefSeq" id="WP_089794378.1">
    <property type="nucleotide sequence ID" value="NZ_FPBP01000004.1"/>
</dbReference>
<dbReference type="SUPFAM" id="SSF47413">
    <property type="entry name" value="lambda repressor-like DNA-binding domains"/>
    <property type="match status" value="1"/>
</dbReference>
<sequence>MPKHSSPAHDAPASALLAIPIRHSDELGKLVRQLRAEQGLLQIDLAGLAGTGNRFIVDLERGKPTLQLQKVLDVLDLMGLEVVVRRKGGNRHGK</sequence>
<dbReference type="InterPro" id="IPR001387">
    <property type="entry name" value="Cro/C1-type_HTH"/>
</dbReference>
<dbReference type="NCBIfam" id="TIGR03070">
    <property type="entry name" value="couple_hipB"/>
    <property type="match status" value="1"/>
</dbReference>
<evidence type="ECO:0000313" key="2">
    <source>
        <dbReference type="EMBL" id="SFU57527.1"/>
    </source>
</evidence>
<dbReference type="InterPro" id="IPR010982">
    <property type="entry name" value="Lambda_DNA-bd_dom_sf"/>
</dbReference>
<organism evidence="2 3">
    <name type="scientific">Halomonas korlensis</name>
    <dbReference type="NCBI Taxonomy" id="463301"/>
    <lineage>
        <taxon>Bacteria</taxon>
        <taxon>Pseudomonadati</taxon>
        <taxon>Pseudomonadota</taxon>
        <taxon>Gammaproteobacteria</taxon>
        <taxon>Oceanospirillales</taxon>
        <taxon>Halomonadaceae</taxon>
        <taxon>Halomonas</taxon>
    </lineage>
</organism>
<accession>A0A1I7H9Y8</accession>
<proteinExistence type="predicted"/>
<dbReference type="SMART" id="SM00530">
    <property type="entry name" value="HTH_XRE"/>
    <property type="match status" value="1"/>
</dbReference>
<dbReference type="STRING" id="463301.SAMN04487955_10485"/>
<protein>
    <submittedName>
        <fullName evidence="2">Transcriptional regulator, y4mF family</fullName>
    </submittedName>
</protein>
<keyword evidence="3" id="KW-1185">Reference proteome</keyword>
<dbReference type="AlphaFoldDB" id="A0A1I7H9Y8"/>
<dbReference type="Proteomes" id="UP000198693">
    <property type="component" value="Unassembled WGS sequence"/>
</dbReference>
<dbReference type="EMBL" id="FPBP01000004">
    <property type="protein sequence ID" value="SFU57527.1"/>
    <property type="molecule type" value="Genomic_DNA"/>
</dbReference>
<gene>
    <name evidence="2" type="ORF">SAMN04487955_10485</name>
</gene>
<dbReference type="Pfam" id="PF01381">
    <property type="entry name" value="HTH_3"/>
    <property type="match status" value="1"/>
</dbReference>
<dbReference type="PROSITE" id="PS50943">
    <property type="entry name" value="HTH_CROC1"/>
    <property type="match status" value="1"/>
</dbReference>
<dbReference type="Gene3D" id="1.10.260.40">
    <property type="entry name" value="lambda repressor-like DNA-binding domains"/>
    <property type="match status" value="1"/>
</dbReference>
<evidence type="ECO:0000313" key="3">
    <source>
        <dbReference type="Proteomes" id="UP000198693"/>
    </source>
</evidence>
<reference evidence="3" key="1">
    <citation type="submission" date="2016-10" db="EMBL/GenBank/DDBJ databases">
        <authorList>
            <person name="Varghese N."/>
            <person name="Submissions S."/>
        </authorList>
    </citation>
    <scope>NUCLEOTIDE SEQUENCE [LARGE SCALE GENOMIC DNA]</scope>
    <source>
        <strain evidence="3">CGMCC 1.6981</strain>
    </source>
</reference>
<dbReference type="GO" id="GO:0003677">
    <property type="term" value="F:DNA binding"/>
    <property type="evidence" value="ECO:0007669"/>
    <property type="project" value="InterPro"/>
</dbReference>